<feature type="transmembrane region" description="Helical" evidence="2">
    <location>
        <begin position="146"/>
        <end position="169"/>
    </location>
</feature>
<feature type="transmembrane region" description="Helical" evidence="2">
    <location>
        <begin position="268"/>
        <end position="289"/>
    </location>
</feature>
<feature type="compositionally biased region" description="Basic and acidic residues" evidence="1">
    <location>
        <begin position="8"/>
        <end position="25"/>
    </location>
</feature>
<organism evidence="3 4">
    <name type="scientific">Aphanomyces euteiches</name>
    <dbReference type="NCBI Taxonomy" id="100861"/>
    <lineage>
        <taxon>Eukaryota</taxon>
        <taxon>Sar</taxon>
        <taxon>Stramenopiles</taxon>
        <taxon>Oomycota</taxon>
        <taxon>Saprolegniomycetes</taxon>
        <taxon>Saprolegniales</taxon>
        <taxon>Verrucalvaceae</taxon>
        <taxon>Aphanomyces</taxon>
    </lineage>
</organism>
<protein>
    <submittedName>
        <fullName evidence="3">Uncharacterized protein</fullName>
    </submittedName>
</protein>
<proteinExistence type="predicted"/>
<keyword evidence="2" id="KW-0812">Transmembrane</keyword>
<evidence type="ECO:0000256" key="2">
    <source>
        <dbReference type="SAM" id="Phobius"/>
    </source>
</evidence>
<feature type="region of interest" description="Disordered" evidence="1">
    <location>
        <begin position="1"/>
        <end position="25"/>
    </location>
</feature>
<accession>A0A6G0WGK0</accession>
<comment type="caution">
    <text evidence="3">The sequence shown here is derived from an EMBL/GenBank/DDBJ whole genome shotgun (WGS) entry which is preliminary data.</text>
</comment>
<dbReference type="AlphaFoldDB" id="A0A6G0WGK0"/>
<evidence type="ECO:0000313" key="4">
    <source>
        <dbReference type="Proteomes" id="UP000481153"/>
    </source>
</evidence>
<keyword evidence="4" id="KW-1185">Reference proteome</keyword>
<sequence length="415" mass="47669">MPKKRQGRKEPKAENAKENDNEIPESTKFDASFVIGQGRHDVITIWREMTKEDKTVLLALDEEDIIHARRRFQQRFPQYEIPPISMNSEEVSSIQALFLHAMETKQGQIAPHEQLSIEAAMMVFYLEERLLFSIVRRDINRKSSIVLLYFIWTSSWPWLGLSVALFITFSSMTTCQLIRDGFCSTIQWFLIQHEDPFHVEWHAHSYITALLLLLLSTGSNMSVYITIGVLLVIPHIVFALKSKMFAQGAADQAALDRIMSAMSLINKIILVFYCWDSYSSLFMVVALFFVDIVLALLTLSFQISAELLYVCRIFIVRMIPQALWSRYEAWIESNRYGALVIGLFPSIFGPLVVYYTWDWSFPFGLIVRWSSFILVTQLTPSGLIAIAFQLILLIIGLPLYAIRRLSGSKEPNPTT</sequence>
<evidence type="ECO:0000313" key="3">
    <source>
        <dbReference type="EMBL" id="KAF0726252.1"/>
    </source>
</evidence>
<reference evidence="3 4" key="1">
    <citation type="submission" date="2019-07" db="EMBL/GenBank/DDBJ databases">
        <title>Genomics analysis of Aphanomyces spp. identifies a new class of oomycete effector associated with host adaptation.</title>
        <authorList>
            <person name="Gaulin E."/>
        </authorList>
    </citation>
    <scope>NUCLEOTIDE SEQUENCE [LARGE SCALE GENOMIC DNA]</scope>
    <source>
        <strain evidence="3 4">ATCC 201684</strain>
    </source>
</reference>
<feature type="transmembrane region" description="Helical" evidence="2">
    <location>
        <begin position="221"/>
        <end position="240"/>
    </location>
</feature>
<dbReference type="VEuPathDB" id="FungiDB:AeMF1_010093"/>
<dbReference type="EMBL" id="VJMJ01000220">
    <property type="protein sequence ID" value="KAF0726252.1"/>
    <property type="molecule type" value="Genomic_DNA"/>
</dbReference>
<keyword evidence="2" id="KW-0472">Membrane</keyword>
<keyword evidence="2" id="KW-1133">Transmembrane helix</keyword>
<name>A0A6G0WGK0_9STRA</name>
<evidence type="ECO:0000256" key="1">
    <source>
        <dbReference type="SAM" id="MobiDB-lite"/>
    </source>
</evidence>
<feature type="transmembrane region" description="Helical" evidence="2">
    <location>
        <begin position="336"/>
        <end position="357"/>
    </location>
</feature>
<gene>
    <name evidence="3" type="ORF">Ae201684_015470</name>
</gene>
<feature type="transmembrane region" description="Helical" evidence="2">
    <location>
        <begin position="295"/>
        <end position="315"/>
    </location>
</feature>
<dbReference type="Proteomes" id="UP000481153">
    <property type="component" value="Unassembled WGS sequence"/>
</dbReference>
<feature type="transmembrane region" description="Helical" evidence="2">
    <location>
        <begin position="377"/>
        <end position="402"/>
    </location>
</feature>